<dbReference type="Pfam" id="PF00528">
    <property type="entry name" value="BPD_transp_1"/>
    <property type="match status" value="1"/>
</dbReference>
<evidence type="ECO:0000256" key="5">
    <source>
        <dbReference type="ARBA" id="ARBA00022989"/>
    </source>
</evidence>
<keyword evidence="6 7" id="KW-0472">Membrane</keyword>
<dbReference type="PANTHER" id="PTHR30193:SF37">
    <property type="entry name" value="INNER MEMBRANE ABC TRANSPORTER PERMEASE PROTEIN YCJO"/>
    <property type="match status" value="1"/>
</dbReference>
<organism evidence="9 10">
    <name type="scientific">[Clostridium] citroniae WAL-19142</name>
    <dbReference type="NCBI Taxonomy" id="742734"/>
    <lineage>
        <taxon>Bacteria</taxon>
        <taxon>Bacillati</taxon>
        <taxon>Bacillota</taxon>
        <taxon>Clostridia</taxon>
        <taxon>Lachnospirales</taxon>
        <taxon>Lachnospiraceae</taxon>
        <taxon>Enterocloster</taxon>
    </lineage>
</organism>
<feature type="transmembrane region" description="Helical" evidence="7">
    <location>
        <begin position="265"/>
        <end position="284"/>
    </location>
</feature>
<evidence type="ECO:0000256" key="2">
    <source>
        <dbReference type="ARBA" id="ARBA00022448"/>
    </source>
</evidence>
<evidence type="ECO:0000313" key="10">
    <source>
        <dbReference type="Proteomes" id="UP000037392"/>
    </source>
</evidence>
<comment type="subcellular location">
    <subcellularLocation>
        <location evidence="1 7">Cell membrane</location>
        <topology evidence="1 7">Multi-pass membrane protein</topology>
    </subcellularLocation>
</comment>
<feature type="domain" description="ABC transmembrane type-1" evidence="8">
    <location>
        <begin position="73"/>
        <end position="286"/>
    </location>
</feature>
<dbReference type="CDD" id="cd06261">
    <property type="entry name" value="TM_PBP2"/>
    <property type="match status" value="1"/>
</dbReference>
<dbReference type="AlphaFoldDB" id="A0A0J9C1R6"/>
<dbReference type="PANTHER" id="PTHR30193">
    <property type="entry name" value="ABC TRANSPORTER PERMEASE PROTEIN"/>
    <property type="match status" value="1"/>
</dbReference>
<feature type="transmembrane region" description="Helical" evidence="7">
    <location>
        <begin position="16"/>
        <end position="37"/>
    </location>
</feature>
<feature type="transmembrane region" description="Helical" evidence="7">
    <location>
        <begin position="72"/>
        <end position="99"/>
    </location>
</feature>
<reference evidence="9 10" key="1">
    <citation type="submission" date="2011-04" db="EMBL/GenBank/DDBJ databases">
        <title>The Genome Sequence of Clostridium citroniae WAL-19142.</title>
        <authorList>
            <consortium name="The Broad Institute Genome Sequencing Platform"/>
            <person name="Earl A."/>
            <person name="Ward D."/>
            <person name="Feldgarden M."/>
            <person name="Gevers D."/>
            <person name="Warren Y.A."/>
            <person name="Tyrrell K.L."/>
            <person name="Citron D.M."/>
            <person name="Goldstein E.J."/>
            <person name="Daigneault M."/>
            <person name="Allen-Vercoe E."/>
            <person name="Young S.K."/>
            <person name="Zeng Q."/>
            <person name="Gargeya S."/>
            <person name="Fitzgerald M."/>
            <person name="Haas B."/>
            <person name="Abouelleil A."/>
            <person name="Alvarado L."/>
            <person name="Arachchi H.M."/>
            <person name="Berlin A."/>
            <person name="Brown A."/>
            <person name="Chapman S.B."/>
            <person name="Chen Z."/>
            <person name="Dunbar C."/>
            <person name="Freedman E."/>
            <person name="Gearin G."/>
            <person name="Gellesch M."/>
            <person name="Goldberg J."/>
            <person name="Griggs A."/>
            <person name="Gujja S."/>
            <person name="Heilman E.R."/>
            <person name="Heiman D."/>
            <person name="Howarth C."/>
            <person name="Larson L."/>
            <person name="Lui A."/>
            <person name="MacDonald P.J."/>
            <person name="Mehta T."/>
            <person name="Montmayeur A."/>
            <person name="Murphy C."/>
            <person name="Neiman D."/>
            <person name="Pearson M."/>
            <person name="Priest M."/>
            <person name="Roberts A."/>
            <person name="Saif S."/>
            <person name="Shea T."/>
            <person name="Shenoy N."/>
            <person name="Sisk P."/>
            <person name="Stolte C."/>
            <person name="Sykes S."/>
            <person name="White J."/>
            <person name="Yandava C."/>
            <person name="Wortman J."/>
            <person name="Nusbaum C."/>
            <person name="Birren B."/>
        </authorList>
    </citation>
    <scope>NUCLEOTIDE SEQUENCE [LARGE SCALE GENOMIC DNA]</scope>
    <source>
        <strain evidence="9 10">WAL-19142</strain>
    </source>
</reference>
<evidence type="ECO:0000256" key="4">
    <source>
        <dbReference type="ARBA" id="ARBA00022692"/>
    </source>
</evidence>
<dbReference type="PATRIC" id="fig|742734.4.peg.2809"/>
<evidence type="ECO:0000256" key="3">
    <source>
        <dbReference type="ARBA" id="ARBA00022475"/>
    </source>
</evidence>
<dbReference type="Gene3D" id="1.10.3720.10">
    <property type="entry name" value="MetI-like"/>
    <property type="match status" value="1"/>
</dbReference>
<feature type="transmembrane region" description="Helical" evidence="7">
    <location>
        <begin position="218"/>
        <end position="236"/>
    </location>
</feature>
<accession>A0A0J9C1R6</accession>
<evidence type="ECO:0000313" key="9">
    <source>
        <dbReference type="EMBL" id="KMW19132.1"/>
    </source>
</evidence>
<dbReference type="OrthoDB" id="42615at2"/>
<sequence>MEFLYRAGKGWKKQKWGYLFIAPQMTLFLIFLVYPVLEGIHLSLYDIKFLDKEWAGLGNYVKLFQDEVFRKALVNTLAFVFWGTLFTVVAGLFISVSIFDKAPRYVSVIRGSFYLPTIISVVVLSIVWSWLLNPAMGIINYYMAEMGMERVNFMGNVKFAMPVLIFMVWLVNIGQAVILFVAAMQGISGDILAAAEIDGSSRFQKIIYVILPMIKNNVVYLMVLSIISIIKVFIAIDLMTRGGPNYATTTMMYLCYQEAFKNNKLGSASAIGVIMFMVVLLLSITQFKTFRMED</sequence>
<gene>
    <name evidence="9" type="ORF">HMPREF9470_02617</name>
</gene>
<dbReference type="EMBL" id="ADLK01000021">
    <property type="protein sequence ID" value="KMW19132.1"/>
    <property type="molecule type" value="Genomic_DNA"/>
</dbReference>
<dbReference type="InterPro" id="IPR051393">
    <property type="entry name" value="ABC_transporter_permease"/>
</dbReference>
<dbReference type="InterPro" id="IPR000515">
    <property type="entry name" value="MetI-like"/>
</dbReference>
<keyword evidence="3" id="KW-1003">Cell membrane</keyword>
<keyword evidence="2 7" id="KW-0813">Transport</keyword>
<dbReference type="Proteomes" id="UP000037392">
    <property type="component" value="Unassembled WGS sequence"/>
</dbReference>
<evidence type="ECO:0000259" key="8">
    <source>
        <dbReference type="PROSITE" id="PS50928"/>
    </source>
</evidence>
<proteinExistence type="inferred from homology"/>
<dbReference type="InterPro" id="IPR035906">
    <property type="entry name" value="MetI-like_sf"/>
</dbReference>
<feature type="transmembrane region" description="Helical" evidence="7">
    <location>
        <begin position="153"/>
        <end position="171"/>
    </location>
</feature>
<feature type="transmembrane region" description="Helical" evidence="7">
    <location>
        <begin position="111"/>
        <end position="132"/>
    </location>
</feature>
<dbReference type="PROSITE" id="PS50928">
    <property type="entry name" value="ABC_TM1"/>
    <property type="match status" value="1"/>
</dbReference>
<dbReference type="SUPFAM" id="SSF161098">
    <property type="entry name" value="MetI-like"/>
    <property type="match status" value="1"/>
</dbReference>
<keyword evidence="5 7" id="KW-1133">Transmembrane helix</keyword>
<evidence type="ECO:0000256" key="1">
    <source>
        <dbReference type="ARBA" id="ARBA00004651"/>
    </source>
</evidence>
<evidence type="ECO:0000256" key="7">
    <source>
        <dbReference type="RuleBase" id="RU363032"/>
    </source>
</evidence>
<keyword evidence="4 7" id="KW-0812">Transmembrane</keyword>
<dbReference type="GO" id="GO:0055085">
    <property type="term" value="P:transmembrane transport"/>
    <property type="evidence" value="ECO:0007669"/>
    <property type="project" value="InterPro"/>
</dbReference>
<comment type="similarity">
    <text evidence="7">Belongs to the binding-protein-dependent transport system permease family.</text>
</comment>
<name>A0A0J9C1R6_9FIRM</name>
<evidence type="ECO:0000256" key="6">
    <source>
        <dbReference type="ARBA" id="ARBA00023136"/>
    </source>
</evidence>
<protein>
    <recommendedName>
        <fullName evidence="8">ABC transmembrane type-1 domain-containing protein</fullName>
    </recommendedName>
</protein>
<comment type="caution">
    <text evidence="9">The sequence shown here is derived from an EMBL/GenBank/DDBJ whole genome shotgun (WGS) entry which is preliminary data.</text>
</comment>
<dbReference type="GO" id="GO:0005886">
    <property type="term" value="C:plasma membrane"/>
    <property type="evidence" value="ECO:0007669"/>
    <property type="project" value="UniProtKB-SubCell"/>
</dbReference>